<dbReference type="Proteomes" id="UP000308652">
    <property type="component" value="Unassembled WGS sequence"/>
</dbReference>
<reference evidence="1 2" key="1">
    <citation type="journal article" date="2019" name="Nat. Ecol. Evol.">
        <title>Megaphylogeny resolves global patterns of mushroom evolution.</title>
        <authorList>
            <person name="Varga T."/>
            <person name="Krizsan K."/>
            <person name="Foldi C."/>
            <person name="Dima B."/>
            <person name="Sanchez-Garcia M."/>
            <person name="Sanchez-Ramirez S."/>
            <person name="Szollosi G.J."/>
            <person name="Szarkandi J.G."/>
            <person name="Papp V."/>
            <person name="Albert L."/>
            <person name="Andreopoulos W."/>
            <person name="Angelini C."/>
            <person name="Antonin V."/>
            <person name="Barry K.W."/>
            <person name="Bougher N.L."/>
            <person name="Buchanan P."/>
            <person name="Buyck B."/>
            <person name="Bense V."/>
            <person name="Catcheside P."/>
            <person name="Chovatia M."/>
            <person name="Cooper J."/>
            <person name="Damon W."/>
            <person name="Desjardin D."/>
            <person name="Finy P."/>
            <person name="Geml J."/>
            <person name="Haridas S."/>
            <person name="Hughes K."/>
            <person name="Justo A."/>
            <person name="Karasinski D."/>
            <person name="Kautmanova I."/>
            <person name="Kiss B."/>
            <person name="Kocsube S."/>
            <person name="Kotiranta H."/>
            <person name="LaButti K.M."/>
            <person name="Lechner B.E."/>
            <person name="Liimatainen K."/>
            <person name="Lipzen A."/>
            <person name="Lukacs Z."/>
            <person name="Mihaltcheva S."/>
            <person name="Morgado L.N."/>
            <person name="Niskanen T."/>
            <person name="Noordeloos M.E."/>
            <person name="Ohm R.A."/>
            <person name="Ortiz-Santana B."/>
            <person name="Ovrebo C."/>
            <person name="Racz N."/>
            <person name="Riley R."/>
            <person name="Savchenko A."/>
            <person name="Shiryaev A."/>
            <person name="Soop K."/>
            <person name="Spirin V."/>
            <person name="Szebenyi C."/>
            <person name="Tomsovsky M."/>
            <person name="Tulloss R.E."/>
            <person name="Uehling J."/>
            <person name="Grigoriev I.V."/>
            <person name="Vagvolgyi C."/>
            <person name="Papp T."/>
            <person name="Martin F.M."/>
            <person name="Miettinen O."/>
            <person name="Hibbett D.S."/>
            <person name="Nagy L.G."/>
        </authorList>
    </citation>
    <scope>NUCLEOTIDE SEQUENCE [LARGE SCALE GENOMIC DNA]</scope>
    <source>
        <strain evidence="1 2">CBS 166.37</strain>
    </source>
</reference>
<protein>
    <submittedName>
        <fullName evidence="1">Uncharacterized protein</fullName>
    </submittedName>
</protein>
<proteinExistence type="predicted"/>
<name>A0A5C3LVN3_9AGAR</name>
<accession>A0A5C3LVN3</accession>
<dbReference type="EMBL" id="ML213611">
    <property type="protein sequence ID" value="TFK36795.1"/>
    <property type="molecule type" value="Genomic_DNA"/>
</dbReference>
<sequence>MNRTASCCLLRTLTHSHLISTALQSVSRLECRNLIESLYLMHIMQTAYFSAASGKSFLTYEEARQWLDISTASSSAARGCKNYATVSNATESLPTTEVTTQQKYVDNR</sequence>
<evidence type="ECO:0000313" key="2">
    <source>
        <dbReference type="Proteomes" id="UP000308652"/>
    </source>
</evidence>
<gene>
    <name evidence="1" type="ORF">BDQ12DRAFT_224739</name>
</gene>
<keyword evidence="2" id="KW-1185">Reference proteome</keyword>
<dbReference type="AlphaFoldDB" id="A0A5C3LVN3"/>
<organism evidence="1 2">
    <name type="scientific">Crucibulum laeve</name>
    <dbReference type="NCBI Taxonomy" id="68775"/>
    <lineage>
        <taxon>Eukaryota</taxon>
        <taxon>Fungi</taxon>
        <taxon>Dikarya</taxon>
        <taxon>Basidiomycota</taxon>
        <taxon>Agaricomycotina</taxon>
        <taxon>Agaricomycetes</taxon>
        <taxon>Agaricomycetidae</taxon>
        <taxon>Agaricales</taxon>
        <taxon>Agaricineae</taxon>
        <taxon>Nidulariaceae</taxon>
        <taxon>Crucibulum</taxon>
    </lineage>
</organism>
<evidence type="ECO:0000313" key="1">
    <source>
        <dbReference type="EMBL" id="TFK36795.1"/>
    </source>
</evidence>